<dbReference type="EMBL" id="KT997797">
    <property type="protein sequence ID" value="ANO58079.1"/>
    <property type="molecule type" value="Genomic_DNA"/>
</dbReference>
<reference evidence="1" key="1">
    <citation type="submission" date="2015-11" db="EMBL/GenBank/DDBJ databases">
        <title>Genomes of Abundant and Widespread Viruses from the Deep Ocean.</title>
        <authorList>
            <person name="Mizuno C.M."/>
            <person name="Ghai R."/>
            <person name="Saghai A."/>
            <person name="Lopez-Garcia P."/>
            <person name="Rodriguez-Valera F."/>
        </authorList>
    </citation>
    <scope>NUCLEOTIDE SEQUENCE</scope>
</reference>
<accession>A0A1B0Z1L0</accession>
<organism evidence="1">
    <name type="scientific">uncultured Alphaproteobacteria bacterium</name>
    <dbReference type="NCBI Taxonomy" id="91750"/>
    <lineage>
        <taxon>Bacteria</taxon>
        <taxon>Pseudomonadati</taxon>
        <taxon>Pseudomonadota</taxon>
        <taxon>Alphaproteobacteria</taxon>
        <taxon>environmental samples</taxon>
    </lineage>
</organism>
<name>A0A1B0Z1L0_9PROT</name>
<protein>
    <submittedName>
        <fullName evidence="1">Uncharacterized protein</fullName>
    </submittedName>
</protein>
<dbReference type="AlphaFoldDB" id="A0A1B0Z1L0"/>
<sequence>METMNKFDRMDEHEKFNNLNKRVKDLTKINKEHQRLNGELRTIVKTLEGELKIKDKEIGRMMGKINKLESRLK</sequence>
<evidence type="ECO:0000313" key="1">
    <source>
        <dbReference type="EMBL" id="ANO58079.1"/>
    </source>
</evidence>
<proteinExistence type="predicted"/>